<comment type="caution">
    <text evidence="2">The sequence shown here is derived from an EMBL/GenBank/DDBJ whole genome shotgun (WGS) entry which is preliminary data.</text>
</comment>
<keyword evidence="3" id="KW-1185">Reference proteome</keyword>
<protein>
    <submittedName>
        <fullName evidence="2">Uncharacterized protein</fullName>
    </submittedName>
</protein>
<feature type="transmembrane region" description="Helical" evidence="1">
    <location>
        <begin position="15"/>
        <end position="33"/>
    </location>
</feature>
<keyword evidence="1" id="KW-0472">Membrane</keyword>
<evidence type="ECO:0000256" key="1">
    <source>
        <dbReference type="SAM" id="Phobius"/>
    </source>
</evidence>
<dbReference type="EMBL" id="BAAAUV010000029">
    <property type="protein sequence ID" value="GAA3235945.1"/>
    <property type="molecule type" value="Genomic_DNA"/>
</dbReference>
<evidence type="ECO:0000313" key="3">
    <source>
        <dbReference type="Proteomes" id="UP001501237"/>
    </source>
</evidence>
<organism evidence="2 3">
    <name type="scientific">Actinocorallia longicatena</name>
    <dbReference type="NCBI Taxonomy" id="111803"/>
    <lineage>
        <taxon>Bacteria</taxon>
        <taxon>Bacillati</taxon>
        <taxon>Actinomycetota</taxon>
        <taxon>Actinomycetes</taxon>
        <taxon>Streptosporangiales</taxon>
        <taxon>Thermomonosporaceae</taxon>
        <taxon>Actinocorallia</taxon>
    </lineage>
</organism>
<sequence>MKAPATVGDPVSSPGSTLFLIIVISALVIYVLIKAAALARRCPVCRGYGQIRTHRGGVAPCYFCAGSGYR</sequence>
<reference evidence="3" key="1">
    <citation type="journal article" date="2019" name="Int. J. Syst. Evol. Microbiol.">
        <title>The Global Catalogue of Microorganisms (GCM) 10K type strain sequencing project: providing services to taxonomists for standard genome sequencing and annotation.</title>
        <authorList>
            <consortium name="The Broad Institute Genomics Platform"/>
            <consortium name="The Broad Institute Genome Sequencing Center for Infectious Disease"/>
            <person name="Wu L."/>
            <person name="Ma J."/>
        </authorList>
    </citation>
    <scope>NUCLEOTIDE SEQUENCE [LARGE SCALE GENOMIC DNA]</scope>
    <source>
        <strain evidence="3">JCM 9377</strain>
    </source>
</reference>
<name>A0ABP6QL13_9ACTN</name>
<gene>
    <name evidence="2" type="ORF">GCM10010468_69940</name>
</gene>
<keyword evidence="1" id="KW-0812">Transmembrane</keyword>
<proteinExistence type="predicted"/>
<dbReference type="Proteomes" id="UP001501237">
    <property type="component" value="Unassembled WGS sequence"/>
</dbReference>
<keyword evidence="1" id="KW-1133">Transmembrane helix</keyword>
<evidence type="ECO:0000313" key="2">
    <source>
        <dbReference type="EMBL" id="GAA3235945.1"/>
    </source>
</evidence>
<accession>A0ABP6QL13</accession>